<organism evidence="2">
    <name type="scientific">Graphocephala atropunctata</name>
    <dbReference type="NCBI Taxonomy" id="36148"/>
    <lineage>
        <taxon>Eukaryota</taxon>
        <taxon>Metazoa</taxon>
        <taxon>Ecdysozoa</taxon>
        <taxon>Arthropoda</taxon>
        <taxon>Hexapoda</taxon>
        <taxon>Insecta</taxon>
        <taxon>Pterygota</taxon>
        <taxon>Neoptera</taxon>
        <taxon>Paraneoptera</taxon>
        <taxon>Hemiptera</taxon>
        <taxon>Auchenorrhyncha</taxon>
        <taxon>Membracoidea</taxon>
        <taxon>Cicadellidae</taxon>
        <taxon>Cicadellinae</taxon>
        <taxon>Cicadellini</taxon>
        <taxon>Graphocephala</taxon>
    </lineage>
</organism>
<dbReference type="PANTHER" id="PTHR34415:SF1">
    <property type="entry name" value="INTEGRASE CATALYTIC DOMAIN-CONTAINING PROTEIN"/>
    <property type="match status" value="1"/>
</dbReference>
<dbReference type="EMBL" id="GEBQ01022070">
    <property type="protein sequence ID" value="JAT17907.1"/>
    <property type="molecule type" value="Transcribed_RNA"/>
</dbReference>
<proteinExistence type="predicted"/>
<dbReference type="InterPro" id="IPR057191">
    <property type="entry name" value="DUF7869"/>
</dbReference>
<sequence length="406" mass="47426">MWQMYQEKHPQVIPKVSLSFFWQYYHDNFNYPFGRPQVDVCSTCEELNIKIKSPNLNDVAKRVAVAELLVHKAKSKKFYSALQHEQSEEGKNEKHVLSLAFDYMKTISIPKLPVQELYYMRQISVNVFGIHNLKDNKTTIFLYHEGVAKKSPNEVCSFLNEYLKSVSDQYTELRLFSDNCSGQNKNQALSRLCLYLTDSGRFRKVTQYFPLRGHSFLPCDRDFGIISKALKKNDRIFTVHEITQIILQCSSRFDKFTVHEVSSDVVFDFKKWQGIFYKKSCVSQETKGKQTKKEDKVSFQISSLFMFEYNSDSKGCIKAYPNINGIVSHTFLMSKTKEAVCPPANLAYPENRVPIKKPKIEDIKKLRSYIPQEHSLFYEEIYNWPTIDCEHNVVDSDFELEQTELD</sequence>
<reference evidence="2" key="1">
    <citation type="submission" date="2015-11" db="EMBL/GenBank/DDBJ databases">
        <title>De novo transcriptome assembly of four potential Pierce s Disease insect vectors from Arizona vineyards.</title>
        <authorList>
            <person name="Tassone E.E."/>
        </authorList>
    </citation>
    <scope>NUCLEOTIDE SEQUENCE</scope>
</reference>
<dbReference type="PANTHER" id="PTHR34415">
    <property type="entry name" value="INTEGRASE CATALYTIC DOMAIN-CONTAINING PROTEIN"/>
    <property type="match status" value="1"/>
</dbReference>
<protein>
    <recommendedName>
        <fullName evidence="1">DUF7869 domain-containing protein</fullName>
    </recommendedName>
</protein>
<accession>A0A1B6L2H9</accession>
<dbReference type="Pfam" id="PF25273">
    <property type="entry name" value="DUF7869"/>
    <property type="match status" value="1"/>
</dbReference>
<feature type="domain" description="DUF7869" evidence="1">
    <location>
        <begin position="120"/>
        <end position="276"/>
    </location>
</feature>
<name>A0A1B6L2H9_9HEMI</name>
<evidence type="ECO:0000313" key="2">
    <source>
        <dbReference type="EMBL" id="JAT17907.1"/>
    </source>
</evidence>
<gene>
    <name evidence="2" type="ORF">g.8243</name>
</gene>
<dbReference type="AlphaFoldDB" id="A0A1B6L2H9"/>
<evidence type="ECO:0000259" key="1">
    <source>
        <dbReference type="Pfam" id="PF25273"/>
    </source>
</evidence>